<feature type="transmembrane region" description="Helical" evidence="1">
    <location>
        <begin position="40"/>
        <end position="59"/>
    </location>
</feature>
<keyword evidence="1" id="KW-1133">Transmembrane helix</keyword>
<dbReference type="PANTHER" id="PTHR16214:SF3">
    <property type="entry name" value="TRANSMEMBRANE PROTEIN 260"/>
    <property type="match status" value="1"/>
</dbReference>
<comment type="caution">
    <text evidence="2">The sequence shown here is derived from an EMBL/GenBank/DDBJ whole genome shotgun (WGS) entry which is preliminary data.</text>
</comment>
<proteinExistence type="predicted"/>
<dbReference type="AlphaFoldDB" id="X1BTP0"/>
<evidence type="ECO:0000313" key="2">
    <source>
        <dbReference type="EMBL" id="GAG99129.1"/>
    </source>
</evidence>
<feature type="transmembrane region" description="Helical" evidence="1">
    <location>
        <begin position="137"/>
        <end position="156"/>
    </location>
</feature>
<organism evidence="2">
    <name type="scientific">marine sediment metagenome</name>
    <dbReference type="NCBI Taxonomy" id="412755"/>
    <lineage>
        <taxon>unclassified sequences</taxon>
        <taxon>metagenomes</taxon>
        <taxon>ecological metagenomes</taxon>
    </lineage>
</organism>
<feature type="non-terminal residue" evidence="2">
    <location>
        <position position="1"/>
    </location>
</feature>
<reference evidence="2" key="1">
    <citation type="journal article" date="2014" name="Front. Microbiol.">
        <title>High frequency of phylogenetically diverse reductive dehalogenase-homologous genes in deep subseafloor sedimentary metagenomes.</title>
        <authorList>
            <person name="Kawai M."/>
            <person name="Futagami T."/>
            <person name="Toyoda A."/>
            <person name="Takaki Y."/>
            <person name="Nishi S."/>
            <person name="Hori S."/>
            <person name="Arai W."/>
            <person name="Tsubouchi T."/>
            <person name="Morono Y."/>
            <person name="Uchiyama I."/>
            <person name="Ito T."/>
            <person name="Fujiyama A."/>
            <person name="Inagaki F."/>
            <person name="Takami H."/>
        </authorList>
    </citation>
    <scope>NUCLEOTIDE SEQUENCE</scope>
    <source>
        <strain evidence="2">Expedition CK06-06</strain>
    </source>
</reference>
<feature type="transmembrane region" description="Helical" evidence="1">
    <location>
        <begin position="109"/>
        <end position="130"/>
    </location>
</feature>
<feature type="transmembrane region" description="Helical" evidence="1">
    <location>
        <begin position="12"/>
        <end position="33"/>
    </location>
</feature>
<dbReference type="EMBL" id="BART01029264">
    <property type="protein sequence ID" value="GAG99129.1"/>
    <property type="molecule type" value="Genomic_DNA"/>
</dbReference>
<accession>X1BTP0</accession>
<sequence length="268" mass="31746">FYIILYMIGLSFTNHIIIFSLALPVFLYIIIVYKPDFKKVLCAILFSVIAVSLYLYLIARTIGGAELAWGNTYNLQRLFWHVTGKQYQVWMFSQSLGEIFRNLLNGITILLKDFLFIFIIPIFLGFYYLFKSERRKFWLFLSIFVLNILYTINYSIPDVASYYIPGLISLIFVFTYGLKLIIKYLRWFIILPIAILVPIINYHSCTLRDNTYGLDFGRAYIEQLPQSSLLICGYWDIYSPTIYLRKIKGVRHDLIIIDKELLRRTWYI</sequence>
<dbReference type="InterPro" id="IPR052724">
    <property type="entry name" value="GT117_domain-containing"/>
</dbReference>
<keyword evidence="1" id="KW-0472">Membrane</keyword>
<protein>
    <recommendedName>
        <fullName evidence="3">Glycosyltransferase RgtA/B/C/D-like domain-containing protein</fullName>
    </recommendedName>
</protein>
<feature type="transmembrane region" description="Helical" evidence="1">
    <location>
        <begin position="185"/>
        <end position="202"/>
    </location>
</feature>
<evidence type="ECO:0008006" key="3">
    <source>
        <dbReference type="Google" id="ProtNLM"/>
    </source>
</evidence>
<evidence type="ECO:0000256" key="1">
    <source>
        <dbReference type="SAM" id="Phobius"/>
    </source>
</evidence>
<feature type="non-terminal residue" evidence="2">
    <location>
        <position position="268"/>
    </location>
</feature>
<name>X1BTP0_9ZZZZ</name>
<feature type="transmembrane region" description="Helical" evidence="1">
    <location>
        <begin position="162"/>
        <end position="178"/>
    </location>
</feature>
<gene>
    <name evidence="2" type="ORF">S01H4_51397</name>
</gene>
<dbReference type="PANTHER" id="PTHR16214">
    <property type="entry name" value="TRANSMEMBRANE PROTEIN 260"/>
    <property type="match status" value="1"/>
</dbReference>
<keyword evidence="1" id="KW-0812">Transmembrane</keyword>